<dbReference type="Pfam" id="PF04860">
    <property type="entry name" value="Phage_portal"/>
    <property type="match status" value="1"/>
</dbReference>
<sequence>MGRDARPGYGLSDPRLTELFGGTPAAAGIAVTPASAMRSTPVRCAVQTIAEAIGQLPIHVVERGADGSKERATTHPAYALIHDQANDWTPASELLEQVTRDALLHGNGYAFINRAGDEPRELIRLDPSAVAVDRSTTGEPAYAVTERGGRRFIDRRDMIHIKAPSLDGLSGASPIMQGQEAIALALVMEQHAAKLFANGARPSGILKFPNKLGAETAPRIKASWNGSHAGGNRSGGTAVLEEGGEFQPLTFSSVDAQFLELWQHVITEIARIFRVPPHMLFELGRATWGNAEEMGASFVRFGLMRWVKVWQGELRLKLFSPEERARFTAEFILDDLLRADTTTRFEAYSKAITARILNPNEVRARENLPPYAGGEEFANPHTTSGAAGGDV</sequence>
<protein>
    <recommendedName>
        <fullName evidence="4">Portal protein</fullName>
    </recommendedName>
</protein>
<evidence type="ECO:0008006" key="4">
    <source>
        <dbReference type="Google" id="ProtNLM"/>
    </source>
</evidence>
<evidence type="ECO:0000256" key="1">
    <source>
        <dbReference type="SAM" id="MobiDB-lite"/>
    </source>
</evidence>
<gene>
    <name evidence="2" type="ORF">NS226_07215</name>
</gene>
<proteinExistence type="predicted"/>
<evidence type="ECO:0000313" key="3">
    <source>
        <dbReference type="Proteomes" id="UP000078272"/>
    </source>
</evidence>
<feature type="region of interest" description="Disordered" evidence="1">
    <location>
        <begin position="368"/>
        <end position="391"/>
    </location>
</feature>
<dbReference type="Proteomes" id="UP000078272">
    <property type="component" value="Unassembled WGS sequence"/>
</dbReference>
<accession>A0A175RAB3</accession>
<dbReference type="NCBIfam" id="TIGR01537">
    <property type="entry name" value="portal_HK97"/>
    <property type="match status" value="1"/>
</dbReference>
<dbReference type="PATRIC" id="fig|401562.3.peg.744"/>
<reference evidence="2 3" key="1">
    <citation type="journal article" date="2016" name="Front. Microbiol.">
        <title>Genomic Resource of Rice Seed Associated Bacteria.</title>
        <authorList>
            <person name="Midha S."/>
            <person name="Bansal K."/>
            <person name="Sharma S."/>
            <person name="Kumar N."/>
            <person name="Patil P.P."/>
            <person name="Chaudhry V."/>
            <person name="Patil P.B."/>
        </authorList>
    </citation>
    <scope>NUCLEOTIDE SEQUENCE [LARGE SCALE GENOMIC DNA]</scope>
    <source>
        <strain evidence="2 3">NS226</strain>
    </source>
</reference>
<dbReference type="EMBL" id="LDPZ01000014">
    <property type="protein sequence ID" value="KTQ96609.1"/>
    <property type="molecule type" value="Genomic_DNA"/>
</dbReference>
<organism evidence="2 3">
    <name type="scientific">Aureimonas ureilytica</name>
    <dbReference type="NCBI Taxonomy" id="401562"/>
    <lineage>
        <taxon>Bacteria</taxon>
        <taxon>Pseudomonadati</taxon>
        <taxon>Pseudomonadota</taxon>
        <taxon>Alphaproteobacteria</taxon>
        <taxon>Hyphomicrobiales</taxon>
        <taxon>Aurantimonadaceae</taxon>
        <taxon>Aureimonas</taxon>
    </lineage>
</organism>
<dbReference type="AlphaFoldDB" id="A0A175RAB3"/>
<evidence type="ECO:0000313" key="2">
    <source>
        <dbReference type="EMBL" id="KTQ96609.1"/>
    </source>
</evidence>
<comment type="caution">
    <text evidence="2">The sequence shown here is derived from an EMBL/GenBank/DDBJ whole genome shotgun (WGS) entry which is preliminary data.</text>
</comment>
<dbReference type="InterPro" id="IPR006427">
    <property type="entry name" value="Portal_HK97"/>
</dbReference>
<dbReference type="InterPro" id="IPR006944">
    <property type="entry name" value="Phage/GTA_portal"/>
</dbReference>
<name>A0A175RAB3_9HYPH</name>